<feature type="site" description="Histone H3K4me3 binding" evidence="11">
    <location>
        <position position="219"/>
    </location>
</feature>
<evidence type="ECO:0000256" key="7">
    <source>
        <dbReference type="ARBA" id="ARBA00022853"/>
    </source>
</evidence>
<evidence type="ECO:0000256" key="5">
    <source>
        <dbReference type="ARBA" id="ARBA00022771"/>
    </source>
</evidence>
<dbReference type="GO" id="GO:0005634">
    <property type="term" value="C:nucleus"/>
    <property type="evidence" value="ECO:0007669"/>
    <property type="project" value="UniProtKB-SubCell"/>
</dbReference>
<dbReference type="PROSITE" id="PS50016">
    <property type="entry name" value="ZF_PHD_2"/>
    <property type="match status" value="1"/>
</dbReference>
<evidence type="ECO:0000256" key="8">
    <source>
        <dbReference type="ARBA" id="ARBA00023015"/>
    </source>
</evidence>
<keyword evidence="6 12" id="KW-0862">Zinc</keyword>
<keyword evidence="8" id="KW-0805">Transcription regulation</keyword>
<feature type="domain" description="PHD-type" evidence="17">
    <location>
        <begin position="202"/>
        <end position="251"/>
    </location>
</feature>
<dbReference type="SUPFAM" id="SSF57903">
    <property type="entry name" value="FYVE/PHD zinc finger"/>
    <property type="match status" value="1"/>
</dbReference>
<evidence type="ECO:0000259" key="17">
    <source>
        <dbReference type="PROSITE" id="PS50016"/>
    </source>
</evidence>
<feature type="compositionally biased region" description="Basic and acidic residues" evidence="16">
    <location>
        <begin position="248"/>
        <end position="257"/>
    </location>
</feature>
<evidence type="ECO:0000256" key="11">
    <source>
        <dbReference type="PIRSR" id="PIRSR628651-50"/>
    </source>
</evidence>
<keyword evidence="5 13" id="KW-0863">Zinc-finger</keyword>
<feature type="region of interest" description="Disordered" evidence="16">
    <location>
        <begin position="113"/>
        <end position="171"/>
    </location>
</feature>
<dbReference type="InterPro" id="IPR024610">
    <property type="entry name" value="ING_N_histone-binding"/>
</dbReference>
<feature type="binding site" evidence="12">
    <location>
        <position position="245"/>
    </location>
    <ligand>
        <name>Zn(2+)</name>
        <dbReference type="ChEBI" id="CHEBI:29105"/>
        <label>2</label>
    </ligand>
</feature>
<feature type="coiled-coil region" evidence="15">
    <location>
        <begin position="26"/>
        <end position="86"/>
    </location>
</feature>
<evidence type="ECO:0000256" key="10">
    <source>
        <dbReference type="ARBA" id="ARBA00023242"/>
    </source>
</evidence>
<evidence type="ECO:0000256" key="16">
    <source>
        <dbReference type="SAM" id="MobiDB-lite"/>
    </source>
</evidence>
<keyword evidence="3" id="KW-0341">Growth regulation</keyword>
<feature type="region of interest" description="Disordered" evidence="16">
    <location>
        <begin position="246"/>
        <end position="278"/>
    </location>
</feature>
<comment type="subunit">
    <text evidence="14">Component of an histone acetyltransferase complex. Interacts with H3K4me3 and to a lesser extent with H3K4me2.</text>
</comment>
<feature type="compositionally biased region" description="Polar residues" evidence="16">
    <location>
        <begin position="113"/>
        <end position="127"/>
    </location>
</feature>
<feature type="binding site" evidence="12">
    <location>
        <position position="205"/>
    </location>
    <ligand>
        <name>Zn(2+)</name>
        <dbReference type="ChEBI" id="CHEBI:29105"/>
        <label>1</label>
    </ligand>
</feature>
<keyword evidence="7 14" id="KW-0156">Chromatin regulator</keyword>
<dbReference type="GO" id="GO:0035267">
    <property type="term" value="C:NuA4 histone acetyltransferase complex"/>
    <property type="evidence" value="ECO:0007669"/>
    <property type="project" value="TreeGrafter"/>
</dbReference>
<comment type="subcellular location">
    <subcellularLocation>
        <location evidence="1 14">Nucleus</location>
    </subcellularLocation>
</comment>
<dbReference type="Gene3D" id="3.30.40.10">
    <property type="entry name" value="Zinc/RING finger domain, C3HC4 (zinc finger)"/>
    <property type="match status" value="1"/>
</dbReference>
<evidence type="ECO:0000256" key="9">
    <source>
        <dbReference type="ARBA" id="ARBA00023163"/>
    </source>
</evidence>
<evidence type="ECO:0000256" key="13">
    <source>
        <dbReference type="PROSITE-ProRule" id="PRU00146"/>
    </source>
</evidence>
<evidence type="ECO:0000256" key="3">
    <source>
        <dbReference type="ARBA" id="ARBA00022604"/>
    </source>
</evidence>
<feature type="compositionally biased region" description="Basic and acidic residues" evidence="16">
    <location>
        <begin position="128"/>
        <end position="138"/>
    </location>
</feature>
<feature type="binding site" evidence="12">
    <location>
        <position position="207"/>
    </location>
    <ligand>
        <name>Zn(2+)</name>
        <dbReference type="ChEBI" id="CHEBI:29105"/>
        <label>1</label>
    </ligand>
</feature>
<dbReference type="PROSITE" id="PS01359">
    <property type="entry name" value="ZF_PHD_1"/>
    <property type="match status" value="1"/>
</dbReference>
<evidence type="ECO:0000256" key="6">
    <source>
        <dbReference type="ARBA" id="ARBA00022833"/>
    </source>
</evidence>
<dbReference type="PANTHER" id="PTHR10333:SF103">
    <property type="entry name" value="INHIBITOR OF GROWTH PROTEIN 3"/>
    <property type="match status" value="1"/>
</dbReference>
<dbReference type="SMART" id="SM00249">
    <property type="entry name" value="PHD"/>
    <property type="match status" value="1"/>
</dbReference>
<dbReference type="FunFam" id="3.30.40.10:FF:000021">
    <property type="entry name" value="Inhibitor of growth 2b"/>
    <property type="match status" value="1"/>
</dbReference>
<dbReference type="Pfam" id="PF12998">
    <property type="entry name" value="ING"/>
    <property type="match status" value="1"/>
</dbReference>
<sequence length="278" mass="31572">MADIYEKCLKNARPIQQKMEENLYNIRILDATIKQIEKELKQKLNQMANTLKKTSKDERRRQYEAIEKLYERAKNLSDDKIRLAESNYEMVDVFIQKLDKETSSFNSYAECVQQSNGRTHSSAGTSKESTEVKARAEEQQPAVNRRRGTAPASSSTTSSQSLKKGTAGRTNAKEMANLVKNEATEPDNIGAKGDMPIDPNEPRYCFCQQVSFGHMVACDNKDCPLEWFHFDCVDLKASPKGKWFCPKCRGDDRDSTRRQQQQTKTPKSGARGKDIPAK</sequence>
<dbReference type="PANTHER" id="PTHR10333">
    <property type="entry name" value="INHIBITOR OF GROWTH PROTEIN"/>
    <property type="match status" value="1"/>
</dbReference>
<comment type="similarity">
    <text evidence="2 14">Belongs to the ING family.</text>
</comment>
<dbReference type="GO" id="GO:0008270">
    <property type="term" value="F:zinc ion binding"/>
    <property type="evidence" value="ECO:0007669"/>
    <property type="project" value="UniProtKB-KW"/>
</dbReference>
<evidence type="ECO:0000256" key="1">
    <source>
        <dbReference type="ARBA" id="ARBA00004123"/>
    </source>
</evidence>
<evidence type="ECO:0000313" key="18">
    <source>
        <dbReference type="Proteomes" id="UP000887572"/>
    </source>
</evidence>
<dbReference type="InterPro" id="IPR019787">
    <property type="entry name" value="Znf_PHD-finger"/>
</dbReference>
<dbReference type="InterPro" id="IPR019786">
    <property type="entry name" value="Zinc_finger_PHD-type_CS"/>
</dbReference>
<reference evidence="19" key="1">
    <citation type="submission" date="2022-11" db="UniProtKB">
        <authorList>
            <consortium name="WormBaseParasite"/>
        </authorList>
    </citation>
    <scope>IDENTIFICATION</scope>
</reference>
<keyword evidence="18" id="KW-1185">Reference proteome</keyword>
<dbReference type="InterPro" id="IPR011011">
    <property type="entry name" value="Znf_FYVE_PHD"/>
</dbReference>
<keyword evidence="10 14" id="KW-0539">Nucleus</keyword>
<dbReference type="Proteomes" id="UP000887572">
    <property type="component" value="Unplaced"/>
</dbReference>
<keyword evidence="15" id="KW-0175">Coiled coil</keyword>
<feature type="binding site" evidence="12">
    <location>
        <position position="248"/>
    </location>
    <ligand>
        <name>Zn(2+)</name>
        <dbReference type="ChEBI" id="CHEBI:29105"/>
        <label>2</label>
    </ligand>
</feature>
<feature type="binding site" evidence="12">
    <location>
        <position position="229"/>
    </location>
    <ligand>
        <name>Zn(2+)</name>
        <dbReference type="ChEBI" id="CHEBI:29105"/>
        <label>1</label>
    </ligand>
</feature>
<dbReference type="CDD" id="cd16859">
    <property type="entry name" value="ING_ING4_5"/>
    <property type="match status" value="1"/>
</dbReference>
<feature type="binding site" evidence="12">
    <location>
        <position position="218"/>
    </location>
    <ligand>
        <name>Zn(2+)</name>
        <dbReference type="ChEBI" id="CHEBI:29105"/>
        <label>2</label>
    </ligand>
</feature>
<evidence type="ECO:0000256" key="12">
    <source>
        <dbReference type="PIRSR" id="PIRSR628651-51"/>
    </source>
</evidence>
<evidence type="ECO:0000256" key="2">
    <source>
        <dbReference type="ARBA" id="ARBA00010210"/>
    </source>
</evidence>
<comment type="function">
    <text evidence="14">Component of an histone acetyltransferase complex.</text>
</comment>
<feature type="site" description="Histone H3K4me3 binding" evidence="11">
    <location>
        <position position="227"/>
    </location>
</feature>
<dbReference type="InterPro" id="IPR013083">
    <property type="entry name" value="Znf_RING/FYVE/PHD"/>
</dbReference>
<protein>
    <recommendedName>
        <fullName evidence="14">Inhibitor of growth protein</fullName>
    </recommendedName>
</protein>
<feature type="site" description="Histone H3K4me3 binding" evidence="11">
    <location>
        <position position="204"/>
    </location>
</feature>
<evidence type="ECO:0000256" key="14">
    <source>
        <dbReference type="RuleBase" id="RU361213"/>
    </source>
</evidence>
<dbReference type="InterPro" id="IPR001965">
    <property type="entry name" value="Znf_PHD"/>
</dbReference>
<feature type="site" description="Histone H3K4me3 binding" evidence="11">
    <location>
        <position position="215"/>
    </location>
</feature>
<dbReference type="SMART" id="SM01408">
    <property type="entry name" value="ING"/>
    <property type="match status" value="1"/>
</dbReference>
<proteinExistence type="inferred from homology"/>
<dbReference type="Gene3D" id="6.10.140.1740">
    <property type="match status" value="1"/>
</dbReference>
<keyword evidence="9" id="KW-0804">Transcription</keyword>
<accession>A0A914I8X5</accession>
<dbReference type="AlphaFoldDB" id="A0A914I8X5"/>
<dbReference type="GO" id="GO:0006325">
    <property type="term" value="P:chromatin organization"/>
    <property type="evidence" value="ECO:0007669"/>
    <property type="project" value="UniProtKB-KW"/>
</dbReference>
<feature type="binding site" evidence="12">
    <location>
        <position position="232"/>
    </location>
    <ligand>
        <name>Zn(2+)</name>
        <dbReference type="ChEBI" id="CHEBI:29105"/>
        <label>1</label>
    </ligand>
</feature>
<evidence type="ECO:0000313" key="19">
    <source>
        <dbReference type="WBParaSite" id="Gr19_v10_g8590.t1"/>
    </source>
</evidence>
<organism evidence="18 19">
    <name type="scientific">Globodera rostochiensis</name>
    <name type="common">Golden nematode worm</name>
    <name type="synonym">Heterodera rostochiensis</name>
    <dbReference type="NCBI Taxonomy" id="31243"/>
    <lineage>
        <taxon>Eukaryota</taxon>
        <taxon>Metazoa</taxon>
        <taxon>Ecdysozoa</taxon>
        <taxon>Nematoda</taxon>
        <taxon>Chromadorea</taxon>
        <taxon>Rhabditida</taxon>
        <taxon>Tylenchina</taxon>
        <taxon>Tylenchomorpha</taxon>
        <taxon>Tylenchoidea</taxon>
        <taxon>Heteroderidae</taxon>
        <taxon>Heteroderinae</taxon>
        <taxon>Globodera</taxon>
    </lineage>
</organism>
<dbReference type="InterPro" id="IPR028651">
    <property type="entry name" value="ING_fam"/>
</dbReference>
<keyword evidence="4 12" id="KW-0479">Metal-binding</keyword>
<evidence type="ECO:0000256" key="4">
    <source>
        <dbReference type="ARBA" id="ARBA00022723"/>
    </source>
</evidence>
<dbReference type="WBParaSite" id="Gr19_v10_g8590.t1">
    <property type="protein sequence ID" value="Gr19_v10_g8590.t1"/>
    <property type="gene ID" value="Gr19_v10_g8590"/>
</dbReference>
<feature type="binding site" evidence="12">
    <location>
        <position position="223"/>
    </location>
    <ligand>
        <name>Zn(2+)</name>
        <dbReference type="ChEBI" id="CHEBI:29105"/>
        <label>2</label>
    </ligand>
</feature>
<comment type="domain">
    <text evidence="14">The PHD-type zinc finger mediates the binding to H3K4me3.</text>
</comment>
<evidence type="ECO:0000256" key="15">
    <source>
        <dbReference type="SAM" id="Coils"/>
    </source>
</evidence>
<name>A0A914I8X5_GLORO</name>
<dbReference type="CDD" id="cd15505">
    <property type="entry name" value="PHD_ING"/>
    <property type="match status" value="1"/>
</dbReference>